<evidence type="ECO:0000313" key="6">
    <source>
        <dbReference type="Proteomes" id="UP000887568"/>
    </source>
</evidence>
<name>A0A914BFG2_PATMI</name>
<dbReference type="Proteomes" id="UP000887568">
    <property type="component" value="Unplaced"/>
</dbReference>
<sequence length="653" mass="73520">MNFPTSGDSFESAYSGNGAVDEQNLGFSFGIMHQAMEHEDNVMPDEYQRPPPYNPFIPQDDQNSSPSSNEHRSVDNGDDASKSRKKPPPPRPPPPRSTKSKEEDVVQKLKVNKVRWFYKDDSNKKWVPFIGYDSCQLEWKYRKIHYEQGEVGEVDAERVLVRGGLYEVDILEKKCLSLYWSDEKVDVMRGTWFYYANSEPLEEGIATQIETEHFAEFGGQKITEETQPKKGPKQVLKQLRFRDQHVDWNSIRDVFIYSNSTSSRIARSIGTTIGFSKASTSGYRIVRGYHEEASLDDKPPPISHLVFVVHGVGQIMDRSSIIKSCSDLRKGADKTINKHFPDLTGPACTKRIEYLPVEWRSSLSLDSGVVSAITPQKLKGLRHVLNSTGMDILYYTSPLYRSEIVKGLHLQLCRLYSLFCSRNPGFEPNGGKVSIFAHSLGSVIVYDILTGWNPIHLYDQYLNHEQGSHPDLDSVSDHHQELATELNEARKKVAELEDKLLATNQVAVSIKSPKLDFQIDSFFCVGSPLAVFLVMRGYRAQGNGSISHIIPKSICKRIFNIYHPADPVAYRLEPLMLKHYSTINPLHIHRADSPKQTPYDQMKATAFPTSRASPEELTSTDTGSSNQGSPPSGASANTVVDKKKDRTTLLLTS</sequence>
<dbReference type="RefSeq" id="XP_038074819.1">
    <property type="nucleotide sequence ID" value="XM_038218891.1"/>
</dbReference>
<dbReference type="InterPro" id="IPR058055">
    <property type="entry name" value="PA-PLA1"/>
</dbReference>
<feature type="domain" description="DDHD" evidence="4">
    <location>
        <begin position="515"/>
        <end position="653"/>
    </location>
</feature>
<feature type="region of interest" description="Disordered" evidence="3">
    <location>
        <begin position="38"/>
        <end position="105"/>
    </location>
</feature>
<dbReference type="CTD" id="80821"/>
<evidence type="ECO:0000259" key="4">
    <source>
        <dbReference type="PROSITE" id="PS51043"/>
    </source>
</evidence>
<dbReference type="AlphaFoldDB" id="A0A914BFG2"/>
<dbReference type="InterPro" id="IPR057826">
    <property type="entry name" value="WWE_C20G8.02"/>
</dbReference>
<dbReference type="InterPro" id="IPR004177">
    <property type="entry name" value="DDHD_dom"/>
</dbReference>
<dbReference type="SMART" id="SM01127">
    <property type="entry name" value="DDHD"/>
    <property type="match status" value="1"/>
</dbReference>
<dbReference type="Pfam" id="PF23463">
    <property type="entry name" value="WWE_2"/>
    <property type="match status" value="1"/>
</dbReference>
<dbReference type="PROSITE" id="PS51043">
    <property type="entry name" value="DDHD"/>
    <property type="match status" value="1"/>
</dbReference>
<dbReference type="PANTHER" id="PTHR23509:SF48">
    <property type="entry name" value="INTRACELLULAR PHOSPHOLIPASE A1"/>
    <property type="match status" value="1"/>
</dbReference>
<protein>
    <recommendedName>
        <fullName evidence="4">DDHD domain-containing protein</fullName>
    </recommendedName>
</protein>
<feature type="region of interest" description="Disordered" evidence="3">
    <location>
        <begin position="589"/>
        <end position="653"/>
    </location>
</feature>
<dbReference type="PANTHER" id="PTHR23509">
    <property type="entry name" value="PA-PL1 PHOSPHOLIPASE FAMILY"/>
    <property type="match status" value="1"/>
</dbReference>
<feature type="coiled-coil region" evidence="2">
    <location>
        <begin position="472"/>
        <end position="506"/>
    </location>
</feature>
<feature type="compositionally biased region" description="Polar residues" evidence="3">
    <location>
        <begin position="607"/>
        <end position="638"/>
    </location>
</feature>
<evidence type="ECO:0000313" key="5">
    <source>
        <dbReference type="EnsemblMetazoa" id="XP_038074819.1"/>
    </source>
</evidence>
<feature type="compositionally biased region" description="Basic and acidic residues" evidence="3">
    <location>
        <begin position="69"/>
        <end position="82"/>
    </location>
</feature>
<dbReference type="Pfam" id="PF02862">
    <property type="entry name" value="DDHD"/>
    <property type="match status" value="1"/>
</dbReference>
<proteinExistence type="inferred from homology"/>
<evidence type="ECO:0000256" key="3">
    <source>
        <dbReference type="SAM" id="MobiDB-lite"/>
    </source>
</evidence>
<comment type="similarity">
    <text evidence="1">Belongs to the PA-PLA1 family.</text>
</comment>
<dbReference type="GO" id="GO:0046872">
    <property type="term" value="F:metal ion binding"/>
    <property type="evidence" value="ECO:0007669"/>
    <property type="project" value="InterPro"/>
</dbReference>
<dbReference type="GeneID" id="119742726"/>
<dbReference type="GO" id="GO:0005737">
    <property type="term" value="C:cytoplasm"/>
    <property type="evidence" value="ECO:0007669"/>
    <property type="project" value="TreeGrafter"/>
</dbReference>
<dbReference type="OrthoDB" id="431378at2759"/>
<keyword evidence="6" id="KW-1185">Reference proteome</keyword>
<dbReference type="GO" id="GO:0004620">
    <property type="term" value="F:phospholipase activity"/>
    <property type="evidence" value="ECO:0007669"/>
    <property type="project" value="TreeGrafter"/>
</dbReference>
<evidence type="ECO:0000256" key="1">
    <source>
        <dbReference type="ARBA" id="ARBA00038464"/>
    </source>
</evidence>
<reference evidence="5" key="1">
    <citation type="submission" date="2022-11" db="UniProtKB">
        <authorList>
            <consortium name="EnsemblMetazoa"/>
        </authorList>
    </citation>
    <scope>IDENTIFICATION</scope>
</reference>
<evidence type="ECO:0000256" key="2">
    <source>
        <dbReference type="SAM" id="Coils"/>
    </source>
</evidence>
<dbReference type="EnsemblMetazoa" id="XM_038218891.1">
    <property type="protein sequence ID" value="XP_038074819.1"/>
    <property type="gene ID" value="LOC119742726"/>
</dbReference>
<dbReference type="OMA" id="XSSSGTR"/>
<keyword evidence="2" id="KW-0175">Coiled coil</keyword>
<accession>A0A914BFG2</accession>
<organism evidence="5 6">
    <name type="scientific">Patiria miniata</name>
    <name type="common">Bat star</name>
    <name type="synonym">Asterina miniata</name>
    <dbReference type="NCBI Taxonomy" id="46514"/>
    <lineage>
        <taxon>Eukaryota</taxon>
        <taxon>Metazoa</taxon>
        <taxon>Echinodermata</taxon>
        <taxon>Eleutherozoa</taxon>
        <taxon>Asterozoa</taxon>
        <taxon>Asteroidea</taxon>
        <taxon>Valvatacea</taxon>
        <taxon>Valvatida</taxon>
        <taxon>Asterinidae</taxon>
        <taxon>Patiria</taxon>
    </lineage>
</organism>